<feature type="transmembrane region" description="Helical" evidence="10">
    <location>
        <begin position="63"/>
        <end position="88"/>
    </location>
</feature>
<keyword evidence="10" id="KW-1133">Transmembrane helix</keyword>
<dbReference type="Proteomes" id="UP000316079">
    <property type="component" value="Unassembled WGS sequence"/>
</dbReference>
<evidence type="ECO:0000256" key="1">
    <source>
        <dbReference type="ARBA" id="ARBA00004613"/>
    </source>
</evidence>
<comment type="similarity">
    <text evidence="2">Belongs to the parathyroid hormone family.</text>
</comment>
<evidence type="ECO:0000256" key="8">
    <source>
        <dbReference type="ARBA" id="ARBA00022729"/>
    </source>
</evidence>
<comment type="caution">
    <text evidence="12">The sequence shown here is derived from an EMBL/GenBank/DDBJ whole genome shotgun (WGS) entry which is preliminary data.</text>
</comment>
<evidence type="ECO:0000256" key="4">
    <source>
        <dbReference type="ARBA" id="ARBA00022135"/>
    </source>
</evidence>
<organism evidence="12 13">
    <name type="scientific">Danionella cerebrum</name>
    <dbReference type="NCBI Taxonomy" id="2873325"/>
    <lineage>
        <taxon>Eukaryota</taxon>
        <taxon>Metazoa</taxon>
        <taxon>Chordata</taxon>
        <taxon>Craniata</taxon>
        <taxon>Vertebrata</taxon>
        <taxon>Euteleostomi</taxon>
        <taxon>Actinopterygii</taxon>
        <taxon>Neopterygii</taxon>
        <taxon>Teleostei</taxon>
        <taxon>Ostariophysi</taxon>
        <taxon>Cypriniformes</taxon>
        <taxon>Danionidae</taxon>
        <taxon>Danioninae</taxon>
        <taxon>Danionella</taxon>
    </lineage>
</organism>
<sequence length="169" mass="19000">MNGAELLLLLSSAFFSDIITNNGATHQWAQRYKRRFVHPPVNRVQAEPNVNAAPTTCYPAQRFLKMVCIIGLVEKIIMVAVCILFFAAGAETKPLGKRAINEVQLMHNLGVHKHAELRQDWLQMKLRDIHTASNRNSGSLPEILPKLRELHPAEAEEVLGMLEKLMNPS</sequence>
<dbReference type="PANTHER" id="PTHR10541">
    <property type="entry name" value="PARATHYROID HORMONE"/>
    <property type="match status" value="1"/>
</dbReference>
<dbReference type="PANTHER" id="PTHR10541:SF2">
    <property type="entry name" value="PARATHYROID HORMONE"/>
    <property type="match status" value="1"/>
</dbReference>
<keyword evidence="10" id="KW-0812">Transmembrane</keyword>
<dbReference type="Pfam" id="PF01279">
    <property type="entry name" value="Parathyroid"/>
    <property type="match status" value="1"/>
</dbReference>
<dbReference type="InterPro" id="IPR001415">
    <property type="entry name" value="PTH/PTH-rel"/>
</dbReference>
<keyword evidence="7" id="KW-0372">Hormone</keyword>
<keyword evidence="5" id="KW-0964">Secreted</keyword>
<proteinExistence type="inferred from homology"/>
<evidence type="ECO:0000313" key="12">
    <source>
        <dbReference type="EMBL" id="TRY92972.1"/>
    </source>
</evidence>
<keyword evidence="13" id="KW-1185">Reference proteome</keyword>
<gene>
    <name evidence="12" type="ORF">DNTS_023089</name>
</gene>
<dbReference type="GO" id="GO:0005179">
    <property type="term" value="F:hormone activity"/>
    <property type="evidence" value="ECO:0007669"/>
    <property type="project" value="UniProtKB-KW"/>
</dbReference>
<reference evidence="12 13" key="1">
    <citation type="journal article" date="2019" name="Sci. Data">
        <title>Hybrid genome assembly and annotation of Danionella translucida.</title>
        <authorList>
            <person name="Kadobianskyi M."/>
            <person name="Schulze L."/>
            <person name="Schuelke M."/>
            <person name="Judkewitz B."/>
        </authorList>
    </citation>
    <scope>NUCLEOTIDE SEQUENCE [LARGE SCALE GENOMIC DNA]</scope>
    <source>
        <strain evidence="12 13">Bolton</strain>
    </source>
</reference>
<dbReference type="GO" id="GO:0006874">
    <property type="term" value="P:intracellular calcium ion homeostasis"/>
    <property type="evidence" value="ECO:0007669"/>
    <property type="project" value="InterPro"/>
</dbReference>
<dbReference type="AlphaFoldDB" id="A0A553QSM0"/>
<dbReference type="InterPro" id="IPR003625">
    <property type="entry name" value="PTH"/>
</dbReference>
<name>A0A553QSM0_9TELE</name>
<feature type="chain" id="PRO_5021847621" description="Parathyroid hormone" evidence="11">
    <location>
        <begin position="21"/>
        <end position="169"/>
    </location>
</feature>
<evidence type="ECO:0000256" key="5">
    <source>
        <dbReference type="ARBA" id="ARBA00022525"/>
    </source>
</evidence>
<evidence type="ECO:0000256" key="10">
    <source>
        <dbReference type="SAM" id="Phobius"/>
    </source>
</evidence>
<comment type="function">
    <text evidence="9">Parathyroid hormone elevates calcium level by dissolving the salts in bone and preventing their renal excretion. Acts by binding to its receptor, PTH1R, activating G protein-coupled receptor signaling. Stimulates [1-14C]-2-deoxy-D-glucose (2DG) transport and glycogen synthesis in osteoblastic cells.</text>
</comment>
<comment type="subunit">
    <text evidence="3">Interacts with PTH1R (via N-terminal extracellular domain).</text>
</comment>
<dbReference type="EMBL" id="SRMA01025581">
    <property type="protein sequence ID" value="TRY92972.1"/>
    <property type="molecule type" value="Genomic_DNA"/>
</dbReference>
<keyword evidence="6" id="KW-0165">Cleavage on pair of basic residues</keyword>
<keyword evidence="10" id="KW-0472">Membrane</keyword>
<evidence type="ECO:0000256" key="7">
    <source>
        <dbReference type="ARBA" id="ARBA00022702"/>
    </source>
</evidence>
<dbReference type="OrthoDB" id="9890537at2759"/>
<accession>A0A553QSM0</accession>
<evidence type="ECO:0000256" key="11">
    <source>
        <dbReference type="SAM" id="SignalP"/>
    </source>
</evidence>
<evidence type="ECO:0000256" key="2">
    <source>
        <dbReference type="ARBA" id="ARBA00006307"/>
    </source>
</evidence>
<evidence type="ECO:0000256" key="6">
    <source>
        <dbReference type="ARBA" id="ARBA00022685"/>
    </source>
</evidence>
<evidence type="ECO:0000256" key="3">
    <source>
        <dbReference type="ARBA" id="ARBA00011605"/>
    </source>
</evidence>
<keyword evidence="8 11" id="KW-0732">Signal</keyword>
<dbReference type="STRING" id="623744.A0A553QSM0"/>
<evidence type="ECO:0000256" key="9">
    <source>
        <dbReference type="ARBA" id="ARBA00093407"/>
    </source>
</evidence>
<dbReference type="GO" id="GO:0005576">
    <property type="term" value="C:extracellular region"/>
    <property type="evidence" value="ECO:0007669"/>
    <property type="project" value="UniProtKB-SubCell"/>
</dbReference>
<comment type="subcellular location">
    <subcellularLocation>
        <location evidence="1">Secreted</location>
    </subcellularLocation>
</comment>
<dbReference type="SMART" id="SM00087">
    <property type="entry name" value="PTH"/>
    <property type="match status" value="1"/>
</dbReference>
<protein>
    <recommendedName>
        <fullName evidence="4">Parathyroid hormone</fullName>
    </recommendedName>
</protein>
<feature type="signal peptide" evidence="11">
    <location>
        <begin position="1"/>
        <end position="20"/>
    </location>
</feature>
<evidence type="ECO:0000313" key="13">
    <source>
        <dbReference type="Proteomes" id="UP000316079"/>
    </source>
</evidence>